<evidence type="ECO:0000256" key="2">
    <source>
        <dbReference type="ARBA" id="ARBA00022723"/>
    </source>
</evidence>
<dbReference type="InterPro" id="IPR050129">
    <property type="entry name" value="Zn_alcohol_dh"/>
</dbReference>
<evidence type="ECO:0000256" key="4">
    <source>
        <dbReference type="ARBA" id="ARBA00023002"/>
    </source>
</evidence>
<dbReference type="CDD" id="cd08260">
    <property type="entry name" value="Zn_ADH6"/>
    <property type="match status" value="1"/>
</dbReference>
<dbReference type="InterPro" id="IPR002328">
    <property type="entry name" value="ADH_Zn_CS"/>
</dbReference>
<evidence type="ECO:0000313" key="7">
    <source>
        <dbReference type="EMBL" id="MFD1528714.1"/>
    </source>
</evidence>
<dbReference type="PROSITE" id="PS00059">
    <property type="entry name" value="ADH_ZINC"/>
    <property type="match status" value="1"/>
</dbReference>
<evidence type="ECO:0000256" key="1">
    <source>
        <dbReference type="ARBA" id="ARBA00001947"/>
    </source>
</evidence>
<proteinExistence type="inferred from homology"/>
<accession>A0ABW4FDJ5</accession>
<keyword evidence="2 5" id="KW-0479">Metal-binding</keyword>
<name>A0ABW4FDJ5_9PSEU</name>
<dbReference type="RefSeq" id="WP_343970043.1">
    <property type="nucleotide sequence ID" value="NZ_BAAAJG010000001.1"/>
</dbReference>
<keyword evidence="4" id="KW-0560">Oxidoreductase</keyword>
<evidence type="ECO:0000256" key="5">
    <source>
        <dbReference type="RuleBase" id="RU361277"/>
    </source>
</evidence>
<evidence type="ECO:0000259" key="6">
    <source>
        <dbReference type="SMART" id="SM00829"/>
    </source>
</evidence>
<dbReference type="EMBL" id="JBHUCP010000003">
    <property type="protein sequence ID" value="MFD1528714.1"/>
    <property type="molecule type" value="Genomic_DNA"/>
</dbReference>
<dbReference type="Gene3D" id="3.90.180.10">
    <property type="entry name" value="Medium-chain alcohol dehydrogenases, catalytic domain"/>
    <property type="match status" value="1"/>
</dbReference>
<dbReference type="Proteomes" id="UP001597145">
    <property type="component" value="Unassembled WGS sequence"/>
</dbReference>
<comment type="caution">
    <text evidence="7">The sequence shown here is derived from an EMBL/GenBank/DDBJ whole genome shotgun (WGS) entry which is preliminary data.</text>
</comment>
<comment type="cofactor">
    <cofactor evidence="1 5">
        <name>Zn(2+)</name>
        <dbReference type="ChEBI" id="CHEBI:29105"/>
    </cofactor>
</comment>
<dbReference type="InterPro" id="IPR013154">
    <property type="entry name" value="ADH-like_N"/>
</dbReference>
<comment type="similarity">
    <text evidence="5">Belongs to the zinc-containing alcohol dehydrogenase family.</text>
</comment>
<keyword evidence="3 5" id="KW-0862">Zinc</keyword>
<dbReference type="InterPro" id="IPR013149">
    <property type="entry name" value="ADH-like_C"/>
</dbReference>
<dbReference type="SMART" id="SM00829">
    <property type="entry name" value="PKS_ER"/>
    <property type="match status" value="1"/>
</dbReference>
<evidence type="ECO:0000313" key="8">
    <source>
        <dbReference type="Proteomes" id="UP001597145"/>
    </source>
</evidence>
<dbReference type="InterPro" id="IPR011032">
    <property type="entry name" value="GroES-like_sf"/>
</dbReference>
<dbReference type="SUPFAM" id="SSF51735">
    <property type="entry name" value="NAD(P)-binding Rossmann-fold domains"/>
    <property type="match status" value="1"/>
</dbReference>
<dbReference type="InterPro" id="IPR020843">
    <property type="entry name" value="ER"/>
</dbReference>
<dbReference type="PANTHER" id="PTHR43401:SF5">
    <property type="entry name" value="ALCOHOL DEHYDROGENASE-RELATED"/>
    <property type="match status" value="1"/>
</dbReference>
<gene>
    <name evidence="7" type="ORF">ACFSCY_04595</name>
</gene>
<dbReference type="Pfam" id="PF00107">
    <property type="entry name" value="ADH_zinc_N"/>
    <property type="match status" value="1"/>
</dbReference>
<organism evidence="7 8">
    <name type="scientific">Pseudonocardia aurantiaca</name>
    <dbReference type="NCBI Taxonomy" id="75290"/>
    <lineage>
        <taxon>Bacteria</taxon>
        <taxon>Bacillati</taxon>
        <taxon>Actinomycetota</taxon>
        <taxon>Actinomycetes</taxon>
        <taxon>Pseudonocardiales</taxon>
        <taxon>Pseudonocardiaceae</taxon>
        <taxon>Pseudonocardia</taxon>
    </lineage>
</organism>
<feature type="domain" description="Enoyl reductase (ER)" evidence="6">
    <location>
        <begin position="10"/>
        <end position="345"/>
    </location>
</feature>
<reference evidence="8" key="1">
    <citation type="journal article" date="2019" name="Int. J. Syst. Evol. Microbiol.">
        <title>The Global Catalogue of Microorganisms (GCM) 10K type strain sequencing project: providing services to taxonomists for standard genome sequencing and annotation.</title>
        <authorList>
            <consortium name="The Broad Institute Genomics Platform"/>
            <consortium name="The Broad Institute Genome Sequencing Center for Infectious Disease"/>
            <person name="Wu L."/>
            <person name="Ma J."/>
        </authorList>
    </citation>
    <scope>NUCLEOTIDE SEQUENCE [LARGE SCALE GENOMIC DNA]</scope>
    <source>
        <strain evidence="8">JCM 12165</strain>
    </source>
</reference>
<dbReference type="PANTHER" id="PTHR43401">
    <property type="entry name" value="L-THREONINE 3-DEHYDROGENASE"/>
    <property type="match status" value="1"/>
</dbReference>
<dbReference type="InterPro" id="IPR036291">
    <property type="entry name" value="NAD(P)-bd_dom_sf"/>
</dbReference>
<keyword evidence="8" id="KW-1185">Reference proteome</keyword>
<dbReference type="Pfam" id="PF08240">
    <property type="entry name" value="ADH_N"/>
    <property type="match status" value="1"/>
</dbReference>
<dbReference type="SUPFAM" id="SSF50129">
    <property type="entry name" value="GroES-like"/>
    <property type="match status" value="1"/>
</dbReference>
<protein>
    <submittedName>
        <fullName evidence="7">Zinc-dependent alcohol dehydrogenase family protein</fullName>
    </submittedName>
</protein>
<sequence length="348" mass="35902">MRAVVFDAYGGPLTIRKVPEPDCPPDGVVLDVHATGVCRSDWHAWRGHDPVALPHVPGHEFAGVVARVGADVRTWQAGDRVTAPFVCGCGVCACCRAGDPQVCPDQTQPGFTHHGSFAEQVVVRGADFNLVRLPDGMDFVAAAGLGCRFATAYRALTAHGRLAPGEWLAVHGCGGVGLSAVLLASALRAQVVAVDVSPDALALAKERGATEVLDTAQDQDPAAVAARVQEVTGGGAHVSVDALGSPATAVASVLSLRRRGRHVQVGLLLGEAATPPLPMDRVLAWELSLHGSHGIAAHEYPSMLDLVERTGLDPASLVGQVVGLDEAGAALAAMDGPTPAGMTVVRVR</sequence>
<evidence type="ECO:0000256" key="3">
    <source>
        <dbReference type="ARBA" id="ARBA00022833"/>
    </source>
</evidence>